<dbReference type="PROSITE" id="PS00518">
    <property type="entry name" value="ZF_RING_1"/>
    <property type="match status" value="1"/>
</dbReference>
<evidence type="ECO:0000313" key="6">
    <source>
        <dbReference type="EMBL" id="WAR27228.1"/>
    </source>
</evidence>
<dbReference type="PROSITE" id="PS50089">
    <property type="entry name" value="ZF_RING_2"/>
    <property type="match status" value="1"/>
</dbReference>
<reference evidence="6" key="1">
    <citation type="submission" date="2022-11" db="EMBL/GenBank/DDBJ databases">
        <title>Centuries of genome instability and evolution in soft-shell clam transmissible cancer (bioRxiv).</title>
        <authorList>
            <person name="Hart S.F.M."/>
            <person name="Yonemitsu M.A."/>
            <person name="Giersch R.M."/>
            <person name="Beal B.F."/>
            <person name="Arriagada G."/>
            <person name="Davis B.W."/>
            <person name="Ostrander E.A."/>
            <person name="Goff S.P."/>
            <person name="Metzger M.J."/>
        </authorList>
    </citation>
    <scope>NUCLEOTIDE SEQUENCE</scope>
    <source>
        <strain evidence="6">MELC-2E11</strain>
        <tissue evidence="6">Siphon/mantle</tissue>
    </source>
</reference>
<evidence type="ECO:0000256" key="1">
    <source>
        <dbReference type="ARBA" id="ARBA00022723"/>
    </source>
</evidence>
<dbReference type="Pfam" id="PF00097">
    <property type="entry name" value="zf-C3HC4"/>
    <property type="match status" value="1"/>
</dbReference>
<organism evidence="6 7">
    <name type="scientific">Mya arenaria</name>
    <name type="common">Soft-shell clam</name>
    <dbReference type="NCBI Taxonomy" id="6604"/>
    <lineage>
        <taxon>Eukaryota</taxon>
        <taxon>Metazoa</taxon>
        <taxon>Spiralia</taxon>
        <taxon>Lophotrochozoa</taxon>
        <taxon>Mollusca</taxon>
        <taxon>Bivalvia</taxon>
        <taxon>Autobranchia</taxon>
        <taxon>Heteroconchia</taxon>
        <taxon>Euheterodonta</taxon>
        <taxon>Imparidentia</taxon>
        <taxon>Neoheterodontei</taxon>
        <taxon>Myida</taxon>
        <taxon>Myoidea</taxon>
        <taxon>Myidae</taxon>
        <taxon>Mya</taxon>
    </lineage>
</organism>
<feature type="domain" description="RING-type" evidence="5">
    <location>
        <begin position="391"/>
        <end position="439"/>
    </location>
</feature>
<protein>
    <submittedName>
        <fullName evidence="6">DEAHB-like protein</fullName>
    </submittedName>
</protein>
<dbReference type="Proteomes" id="UP001164746">
    <property type="component" value="Chromosome 15"/>
</dbReference>
<keyword evidence="2 4" id="KW-0863">Zinc-finger</keyword>
<gene>
    <name evidence="6" type="ORF">MAR_012932</name>
</gene>
<sequence length="467" mass="52303">MGKGIGFVSCNKPEDVTLLSNLRIQVLDKISSIKPAKQRPDVKKSDLCITGLSLNACEEDVKEALAHSLGVDNSKSRFNVIIPRVNCPLRTNELGLVRTEMTNMLSTLSRPDHFRLNVREYKQQTVTANAFATYNDADMCEDVANKINSGYSYINGCKVRAMVDYKSSVHVKGSLFHVLKQDINEKVEMYQTQCQSTTVEIRSLKSGHYSLDIKSNTLQKLAKAKIAFDKLVHGEVLDEDVLNNMQVLFIAEGRAKIRGIEKLTGAIIILDERRMQITVQGSTDSKDKSIELIKTEVLRCTELRETKFSLKGEENPPGLMKALVVKYGLSFDKLKTETGLSSITLNFRYHEISMSGKDDALVKAISIIRELKESLSNAKTTANACTDLPDCPVCLTPIDESDMYRLEYCGHAYCETCLTTQVRVAIQNKEFPVSCAVEKCDKGFVARDFNFQIRNSLIMPSELSRHL</sequence>
<dbReference type="EMBL" id="CP111026">
    <property type="protein sequence ID" value="WAR27228.1"/>
    <property type="molecule type" value="Genomic_DNA"/>
</dbReference>
<dbReference type="InterPro" id="IPR001841">
    <property type="entry name" value="Znf_RING"/>
</dbReference>
<keyword evidence="7" id="KW-1185">Reference proteome</keyword>
<name>A0ABY7FYE6_MYAAR</name>
<accession>A0ABY7FYE6</accession>
<evidence type="ECO:0000313" key="7">
    <source>
        <dbReference type="Proteomes" id="UP001164746"/>
    </source>
</evidence>
<keyword evidence="1" id="KW-0479">Metal-binding</keyword>
<dbReference type="InterPro" id="IPR056245">
    <property type="entry name" value="KH_DEAH11/12"/>
</dbReference>
<evidence type="ECO:0000256" key="3">
    <source>
        <dbReference type="ARBA" id="ARBA00022833"/>
    </source>
</evidence>
<evidence type="ECO:0000256" key="2">
    <source>
        <dbReference type="ARBA" id="ARBA00022771"/>
    </source>
</evidence>
<dbReference type="SUPFAM" id="SSF57850">
    <property type="entry name" value="RING/U-box"/>
    <property type="match status" value="1"/>
</dbReference>
<dbReference type="InterPro" id="IPR017907">
    <property type="entry name" value="Znf_RING_CS"/>
</dbReference>
<evidence type="ECO:0000259" key="5">
    <source>
        <dbReference type="PROSITE" id="PS50089"/>
    </source>
</evidence>
<keyword evidence="3" id="KW-0862">Zinc</keyword>
<proteinExistence type="predicted"/>
<dbReference type="InterPro" id="IPR018957">
    <property type="entry name" value="Znf_C3HC4_RING-type"/>
</dbReference>
<dbReference type="InterPro" id="IPR013083">
    <property type="entry name" value="Znf_RING/FYVE/PHD"/>
</dbReference>
<dbReference type="Gene3D" id="3.30.40.10">
    <property type="entry name" value="Zinc/RING finger domain, C3HC4 (zinc finger)"/>
    <property type="match status" value="1"/>
</dbReference>
<dbReference type="Pfam" id="PF24471">
    <property type="entry name" value="KH_DEAH11"/>
    <property type="match status" value="1"/>
</dbReference>
<evidence type="ECO:0000256" key="4">
    <source>
        <dbReference type="PROSITE-ProRule" id="PRU00175"/>
    </source>
</evidence>